<keyword evidence="4" id="KW-0378">Hydrolase</keyword>
<dbReference type="EC" id="5.4.2.9" evidence="2"/>
<dbReference type="InterPro" id="IPR015813">
    <property type="entry name" value="Pyrv/PenolPyrv_kinase-like_dom"/>
</dbReference>
<dbReference type="GO" id="GO:0016787">
    <property type="term" value="F:hydrolase activity"/>
    <property type="evidence" value="ECO:0007669"/>
    <property type="project" value="UniProtKB-KW"/>
</dbReference>
<protein>
    <recommendedName>
        <fullName evidence="2">phosphoenolpyruvate mutase</fullName>
        <ecNumber evidence="2">5.4.2.9</ecNumber>
    </recommendedName>
</protein>
<dbReference type="OrthoDB" id="9771433at2"/>
<evidence type="ECO:0000313" key="5">
    <source>
        <dbReference type="Proteomes" id="UP000328092"/>
    </source>
</evidence>
<organism evidence="4 5">
    <name type="scientific">Bradyrhizobium ivorense</name>
    <dbReference type="NCBI Taxonomy" id="2511166"/>
    <lineage>
        <taxon>Bacteria</taxon>
        <taxon>Pseudomonadati</taxon>
        <taxon>Pseudomonadota</taxon>
        <taxon>Alphaproteobacteria</taxon>
        <taxon>Hyphomicrobiales</taxon>
        <taxon>Nitrobacteraceae</taxon>
        <taxon>Bradyrhizobium</taxon>
    </lineage>
</organism>
<evidence type="ECO:0000256" key="1">
    <source>
        <dbReference type="ARBA" id="ARBA00023235"/>
    </source>
</evidence>
<dbReference type="InterPro" id="IPR012698">
    <property type="entry name" value="PEnolPyrv_PMutase_core"/>
</dbReference>
<evidence type="ECO:0000256" key="3">
    <source>
        <dbReference type="ARBA" id="ARBA00038455"/>
    </source>
</evidence>
<reference evidence="4" key="1">
    <citation type="submission" date="2019-02" db="EMBL/GenBank/DDBJ databases">
        <authorList>
            <person name="Pothier F.J."/>
        </authorList>
    </citation>
    <scope>NUCLEOTIDE SEQUENCE</scope>
    <source>
        <strain evidence="4">CI-1B</strain>
    </source>
</reference>
<keyword evidence="1" id="KW-0413">Isomerase</keyword>
<proteinExistence type="inferred from homology"/>
<dbReference type="PANTHER" id="PTHR42905">
    <property type="entry name" value="PHOSPHOENOLPYRUVATE CARBOXYLASE"/>
    <property type="match status" value="1"/>
</dbReference>
<dbReference type="NCBIfam" id="TIGR02320">
    <property type="entry name" value="PEP_mutase"/>
    <property type="match status" value="1"/>
</dbReference>
<name>A0A508T8W3_9BRAD</name>
<dbReference type="Pfam" id="PF13714">
    <property type="entry name" value="PEP_mutase"/>
    <property type="match status" value="1"/>
</dbReference>
<keyword evidence="5" id="KW-1185">Reference proteome</keyword>
<dbReference type="InterPro" id="IPR039556">
    <property type="entry name" value="ICL/PEPM"/>
</dbReference>
<dbReference type="GO" id="GO:0050188">
    <property type="term" value="F:phosphoenolpyruvate mutase activity"/>
    <property type="evidence" value="ECO:0007669"/>
    <property type="project" value="UniProtKB-EC"/>
</dbReference>
<accession>A0A508T8W3</accession>
<dbReference type="InterPro" id="IPR040442">
    <property type="entry name" value="Pyrv_kinase-like_dom_sf"/>
</dbReference>
<dbReference type="Proteomes" id="UP000328092">
    <property type="component" value="Unassembled WGS sequence"/>
</dbReference>
<dbReference type="Gene3D" id="3.20.20.60">
    <property type="entry name" value="Phosphoenolpyruvate-binding domains"/>
    <property type="match status" value="1"/>
</dbReference>
<dbReference type="RefSeq" id="WP_139860394.1">
    <property type="nucleotide sequence ID" value="NZ_CAADFC020000011.1"/>
</dbReference>
<comment type="caution">
    <text evidence="4">The sequence shown here is derived from an EMBL/GenBank/DDBJ whole genome shotgun (WGS) entry which is preliminary data.</text>
</comment>
<dbReference type="CDD" id="cd00377">
    <property type="entry name" value="ICL_PEPM"/>
    <property type="match status" value="1"/>
</dbReference>
<dbReference type="PANTHER" id="PTHR42905:SF7">
    <property type="entry name" value="PHOSPHOENOLPYRUVATE PHOSPHOMUTASE"/>
    <property type="match status" value="1"/>
</dbReference>
<comment type="similarity">
    <text evidence="3">Belongs to the isocitrate lyase/PEP mutase superfamily. PEP mutase family.</text>
</comment>
<dbReference type="SUPFAM" id="SSF51621">
    <property type="entry name" value="Phosphoenolpyruvate/pyruvate domain"/>
    <property type="match status" value="1"/>
</dbReference>
<gene>
    <name evidence="4" type="primary">pphA_2</name>
    <name evidence="4" type="ORF">CI1B_32650</name>
</gene>
<dbReference type="EMBL" id="CAADFC020000011">
    <property type="protein sequence ID" value="VIO70611.1"/>
    <property type="molecule type" value="Genomic_DNA"/>
</dbReference>
<evidence type="ECO:0000313" key="4">
    <source>
        <dbReference type="EMBL" id="VIO70611.1"/>
    </source>
</evidence>
<dbReference type="AlphaFoldDB" id="A0A508T8W3"/>
<sequence>MQENSDSLLAGSHDRELDLSRADALRREVCCSDSLSFLMEAHDGLSAAIAERAGFKGLWASGLSIACSLGYRDANEASWSELVDAVERIVDSSRLPVLVDGDGGFGNFNNARLLARKLRERGAGGVALEDSCFPKMNSFVGNRHPLADIEEFCGRLRAVKDTIGKDLVVVARTEALIAGHGMHEAISRAHAYAEAGADAILIHSRSSSADEVLSFARIWQNRSPVVIVPTRYYRTPTSAYRGARISTVIWANHSMRAAIAAMRQVCDRLVAEENAATIEPDIATLEEVFDMFDYDELARAETHYLHPITLQQARSKPSPAA</sequence>
<evidence type="ECO:0000256" key="2">
    <source>
        <dbReference type="ARBA" id="ARBA00024063"/>
    </source>
</evidence>